<proteinExistence type="predicted"/>
<feature type="compositionally biased region" description="Basic and acidic residues" evidence="1">
    <location>
        <begin position="104"/>
        <end position="132"/>
    </location>
</feature>
<keyword evidence="5" id="KW-1185">Reference proteome</keyword>
<protein>
    <submittedName>
        <fullName evidence="4">Proline-rich receptor-like protein kinase perk5</fullName>
    </submittedName>
</protein>
<feature type="compositionally biased region" description="Low complexity" evidence="1">
    <location>
        <begin position="136"/>
        <end position="153"/>
    </location>
</feature>
<evidence type="ECO:0000256" key="2">
    <source>
        <dbReference type="SAM" id="Phobius"/>
    </source>
</evidence>
<sequence length="511" mass="58505">MVFNPFCVKGIRTVLPKHTNTTHTKGTLTYTYTIQAYNDIPIHVPTITQILSKAKLPDLNTKVKQIENNISSHSSRRTSFKEKKDSQDLEINEIISQDSNNENKCTDSKNIENQFKEDEKLSGGSEGEKEMEMEQSQDNGINNNNNQNGNSGDEIVKGESVREPLIEIKRKKSKNKFNNLCKFWENLWFTIFLVFFICIIVVYLAPIGQKKENDNNKKGDEIGKYPYCSWGSKDDLGIDIIDTLMVAQASYQPNKEKMINYLKNNNFNNKSMIDQSQFVFLENSFYYYDESKKIVFIGIAGTDESKFYTFGLDAILWSSIACLQGFDFTFSFFSFANSKSITHFVALITDITHLFFPKMELVYQDLFNKITDKSSNDNPFLKAEKVICSGHSLGGGLCAILISSLTQDDVNLETTSVSKFKAVTYNAPNIYFSRKSFKFTKKNQVFRDNTNRNVRNVKVERDIVGMIDHPSGLQQYVKCNSNFPINCHSLTTTQHLLCNNCEWDNEKFCSK</sequence>
<evidence type="ECO:0000313" key="4">
    <source>
        <dbReference type="EMBL" id="KAJ6251378.1"/>
    </source>
</evidence>
<dbReference type="Gene3D" id="3.40.50.1820">
    <property type="entry name" value="alpha/beta hydrolase"/>
    <property type="match status" value="1"/>
</dbReference>
<feature type="compositionally biased region" description="Polar residues" evidence="1">
    <location>
        <begin position="94"/>
        <end position="103"/>
    </location>
</feature>
<dbReference type="Pfam" id="PF01764">
    <property type="entry name" value="Lipase_3"/>
    <property type="match status" value="1"/>
</dbReference>
<evidence type="ECO:0000259" key="3">
    <source>
        <dbReference type="Pfam" id="PF01764"/>
    </source>
</evidence>
<dbReference type="Proteomes" id="UP001150062">
    <property type="component" value="Unassembled WGS sequence"/>
</dbReference>
<organism evidence="4 5">
    <name type="scientific">Anaeramoeba flamelloides</name>
    <dbReference type="NCBI Taxonomy" id="1746091"/>
    <lineage>
        <taxon>Eukaryota</taxon>
        <taxon>Metamonada</taxon>
        <taxon>Anaeramoebidae</taxon>
        <taxon>Anaeramoeba</taxon>
    </lineage>
</organism>
<gene>
    <name evidence="4" type="ORF">M0813_15035</name>
</gene>
<feature type="region of interest" description="Disordered" evidence="1">
    <location>
        <begin position="68"/>
        <end position="157"/>
    </location>
</feature>
<feature type="domain" description="Fungal lipase-type" evidence="3">
    <location>
        <begin position="341"/>
        <end position="464"/>
    </location>
</feature>
<keyword evidence="2" id="KW-1133">Transmembrane helix</keyword>
<name>A0ABQ8Z3B2_9EUKA</name>
<evidence type="ECO:0000313" key="5">
    <source>
        <dbReference type="Proteomes" id="UP001150062"/>
    </source>
</evidence>
<keyword evidence="2" id="KW-0472">Membrane</keyword>
<evidence type="ECO:0000256" key="1">
    <source>
        <dbReference type="SAM" id="MobiDB-lite"/>
    </source>
</evidence>
<dbReference type="InterPro" id="IPR029058">
    <property type="entry name" value="AB_hydrolase_fold"/>
</dbReference>
<dbReference type="SUPFAM" id="SSF53474">
    <property type="entry name" value="alpha/beta-Hydrolases"/>
    <property type="match status" value="1"/>
</dbReference>
<comment type="caution">
    <text evidence="4">The sequence shown here is derived from an EMBL/GenBank/DDBJ whole genome shotgun (WGS) entry which is preliminary data.</text>
</comment>
<keyword evidence="2" id="KW-0812">Transmembrane</keyword>
<dbReference type="EMBL" id="JAOAOG010000060">
    <property type="protein sequence ID" value="KAJ6251378.1"/>
    <property type="molecule type" value="Genomic_DNA"/>
</dbReference>
<accession>A0ABQ8Z3B2</accession>
<feature type="transmembrane region" description="Helical" evidence="2">
    <location>
        <begin position="187"/>
        <end position="208"/>
    </location>
</feature>
<dbReference type="InterPro" id="IPR002921">
    <property type="entry name" value="Fungal_lipase-type"/>
</dbReference>
<reference evidence="4" key="1">
    <citation type="submission" date="2022-08" db="EMBL/GenBank/DDBJ databases">
        <title>Novel sulfate-reducing endosymbionts in the free-living metamonad Anaeramoeba.</title>
        <authorList>
            <person name="Jerlstrom-Hultqvist J."/>
            <person name="Cepicka I."/>
            <person name="Gallot-Lavallee L."/>
            <person name="Salas-Leiva D."/>
            <person name="Curtis B.A."/>
            <person name="Zahonova K."/>
            <person name="Pipaliya S."/>
            <person name="Dacks J."/>
            <person name="Roger A.J."/>
        </authorList>
    </citation>
    <scope>NUCLEOTIDE SEQUENCE</scope>
    <source>
        <strain evidence="4">Schooner1</strain>
    </source>
</reference>